<reference evidence="15" key="1">
    <citation type="journal article" date="2014" name="Int. J. Syst. Evol. Microbiol.">
        <title>Complete genome sequence of Corynebacterium casei LMG S-19264T (=DSM 44701T), isolated from a smear-ripened cheese.</title>
        <authorList>
            <consortium name="US DOE Joint Genome Institute (JGI-PGF)"/>
            <person name="Walter F."/>
            <person name="Albersmeier A."/>
            <person name="Kalinowski J."/>
            <person name="Ruckert C."/>
        </authorList>
    </citation>
    <scope>NUCLEOTIDE SEQUENCE</scope>
    <source>
        <strain evidence="15">KCTC 22164</strain>
    </source>
</reference>
<keyword evidence="7 11" id="KW-0963">Cytoplasm</keyword>
<dbReference type="InterPro" id="IPR002410">
    <property type="entry name" value="Peptidase_S33"/>
</dbReference>
<dbReference type="NCBIfam" id="TIGR01249">
    <property type="entry name" value="pro_imino_pep_1"/>
    <property type="match status" value="1"/>
</dbReference>
<accession>A0A918JJB2</accession>
<dbReference type="AlphaFoldDB" id="A0A918JJB2"/>
<dbReference type="InterPro" id="IPR029058">
    <property type="entry name" value="AB_hydrolase_fold"/>
</dbReference>
<evidence type="ECO:0000256" key="5">
    <source>
        <dbReference type="ARBA" id="ARBA00021843"/>
    </source>
</evidence>
<comment type="caution">
    <text evidence="15">The sequence shown here is derived from an EMBL/GenBank/DDBJ whole genome shotgun (WGS) entry which is preliminary data.</text>
</comment>
<evidence type="ECO:0000256" key="12">
    <source>
        <dbReference type="PIRSR" id="PIRSR006431-1"/>
    </source>
</evidence>
<keyword evidence="8 11" id="KW-0645">Protease</keyword>
<reference evidence="15" key="2">
    <citation type="submission" date="2020-09" db="EMBL/GenBank/DDBJ databases">
        <authorList>
            <person name="Sun Q."/>
            <person name="Kim S."/>
        </authorList>
    </citation>
    <scope>NUCLEOTIDE SEQUENCE</scope>
    <source>
        <strain evidence="15">KCTC 22164</strain>
    </source>
</reference>
<evidence type="ECO:0000256" key="4">
    <source>
        <dbReference type="ARBA" id="ARBA00012568"/>
    </source>
</evidence>
<evidence type="ECO:0000256" key="6">
    <source>
        <dbReference type="ARBA" id="ARBA00022438"/>
    </source>
</evidence>
<dbReference type="RefSeq" id="WP_189405012.1">
    <property type="nucleotide sequence ID" value="NZ_BMXP01000003.1"/>
</dbReference>
<protein>
    <recommendedName>
        <fullName evidence="5 11">Proline iminopeptidase</fullName>
        <shortName evidence="11">PIP</shortName>
        <ecNumber evidence="4 11">3.4.11.5</ecNumber>
    </recommendedName>
    <alternativeName>
        <fullName evidence="10 11">Prolyl aminopeptidase</fullName>
    </alternativeName>
</protein>
<organism evidence="15 16">
    <name type="scientific">Alteromonas halophila</name>
    <dbReference type="NCBI Taxonomy" id="516698"/>
    <lineage>
        <taxon>Bacteria</taxon>
        <taxon>Pseudomonadati</taxon>
        <taxon>Pseudomonadota</taxon>
        <taxon>Gammaproteobacteria</taxon>
        <taxon>Alteromonadales</taxon>
        <taxon>Alteromonadaceae</taxon>
        <taxon>Alteromonas/Salinimonas group</taxon>
        <taxon>Alteromonas</taxon>
    </lineage>
</organism>
<dbReference type="EC" id="3.4.11.5" evidence="4 11"/>
<comment type="subcellular location">
    <subcellularLocation>
        <location evidence="2 11">Cytoplasm</location>
    </subcellularLocation>
</comment>
<dbReference type="PANTHER" id="PTHR43722">
    <property type="entry name" value="PROLINE IMINOPEPTIDASE"/>
    <property type="match status" value="1"/>
</dbReference>
<evidence type="ECO:0000259" key="14">
    <source>
        <dbReference type="Pfam" id="PF00561"/>
    </source>
</evidence>
<feature type="active site" description="Proton donor" evidence="12">
    <location>
        <position position="299"/>
    </location>
</feature>
<evidence type="ECO:0000256" key="3">
    <source>
        <dbReference type="ARBA" id="ARBA00010088"/>
    </source>
</evidence>
<evidence type="ECO:0000256" key="2">
    <source>
        <dbReference type="ARBA" id="ARBA00004496"/>
    </source>
</evidence>
<sequence>MKRLYPDTGSFNSDRLDTLDGHSLYFEQSGNPDGIPVLFIHGGPGAGLSSNYTRFFDANRYHIIGFEQRGCGRSRPFGSLKNNTTAHLLDDIQRLRSHLGIDSWLVFGGSWGSTLALLTAIDAPERVKGLILRGVFLGRQTDRDWFLSPSGGAAQLFPEHYAAFTSAVASPLTSERICQWYQRAFEDSDNDVKRLAALKRWYLWEERLSRLTLPPGTGDVTAHYPVQLMTSLALLECHYLTNKCFIEENYILDNIDKINHIPGTIVQGRYDVICKMEAAYTLSQAWDNSEMLIVPDAGHSTSEPGIGYALCRATRDMARFLREKES</sequence>
<dbReference type="GO" id="GO:0004177">
    <property type="term" value="F:aminopeptidase activity"/>
    <property type="evidence" value="ECO:0007669"/>
    <property type="project" value="UniProtKB-UniRule"/>
</dbReference>
<dbReference type="EMBL" id="BMXP01000003">
    <property type="protein sequence ID" value="GGW82938.1"/>
    <property type="molecule type" value="Genomic_DNA"/>
</dbReference>
<feature type="domain" description="AB hydrolase-1" evidence="14">
    <location>
        <begin position="36"/>
        <end position="301"/>
    </location>
</feature>
<keyword evidence="16" id="KW-1185">Reference proteome</keyword>
<dbReference type="Gene3D" id="3.40.50.1820">
    <property type="entry name" value="alpha/beta hydrolase"/>
    <property type="match status" value="1"/>
</dbReference>
<comment type="similarity">
    <text evidence="3 11 13">Belongs to the peptidase S33 family.</text>
</comment>
<dbReference type="InterPro" id="IPR005944">
    <property type="entry name" value="Pro_iminopeptidase"/>
</dbReference>
<feature type="active site" evidence="12">
    <location>
        <position position="271"/>
    </location>
</feature>
<evidence type="ECO:0000256" key="9">
    <source>
        <dbReference type="ARBA" id="ARBA00022801"/>
    </source>
</evidence>
<feature type="active site" description="Nucleophile" evidence="12">
    <location>
        <position position="110"/>
    </location>
</feature>
<evidence type="ECO:0000256" key="13">
    <source>
        <dbReference type="RuleBase" id="RU003421"/>
    </source>
</evidence>
<evidence type="ECO:0000256" key="11">
    <source>
        <dbReference type="PIRNR" id="PIRNR006431"/>
    </source>
</evidence>
<dbReference type="Pfam" id="PF00561">
    <property type="entry name" value="Abhydrolase_1"/>
    <property type="match status" value="1"/>
</dbReference>
<dbReference type="PIRSF" id="PIRSF006431">
    <property type="entry name" value="Pept_S33"/>
    <property type="match status" value="1"/>
</dbReference>
<dbReference type="GO" id="GO:0005737">
    <property type="term" value="C:cytoplasm"/>
    <property type="evidence" value="ECO:0007669"/>
    <property type="project" value="UniProtKB-SubCell"/>
</dbReference>
<dbReference type="Proteomes" id="UP000631300">
    <property type="component" value="Unassembled WGS sequence"/>
</dbReference>
<dbReference type="GO" id="GO:0006508">
    <property type="term" value="P:proteolysis"/>
    <property type="evidence" value="ECO:0007669"/>
    <property type="project" value="UniProtKB-KW"/>
</dbReference>
<keyword evidence="6 11" id="KW-0031">Aminopeptidase</keyword>
<evidence type="ECO:0000256" key="8">
    <source>
        <dbReference type="ARBA" id="ARBA00022670"/>
    </source>
</evidence>
<keyword evidence="9 11" id="KW-0378">Hydrolase</keyword>
<evidence type="ECO:0000256" key="7">
    <source>
        <dbReference type="ARBA" id="ARBA00022490"/>
    </source>
</evidence>
<evidence type="ECO:0000313" key="16">
    <source>
        <dbReference type="Proteomes" id="UP000631300"/>
    </source>
</evidence>
<evidence type="ECO:0000313" key="15">
    <source>
        <dbReference type="EMBL" id="GGW82938.1"/>
    </source>
</evidence>
<evidence type="ECO:0000256" key="10">
    <source>
        <dbReference type="ARBA" id="ARBA00029605"/>
    </source>
</evidence>
<name>A0A918JJB2_9ALTE</name>
<proteinExistence type="inferred from homology"/>
<dbReference type="PRINTS" id="PR00793">
    <property type="entry name" value="PROAMNOPTASE"/>
</dbReference>
<comment type="catalytic activity">
    <reaction evidence="1 11 13">
        <text>Release of N-terminal proline from a peptide.</text>
        <dbReference type="EC" id="3.4.11.5"/>
    </reaction>
</comment>
<dbReference type="InterPro" id="IPR000073">
    <property type="entry name" value="AB_hydrolase_1"/>
</dbReference>
<gene>
    <name evidence="15" type="ORF">GCM10007391_15170</name>
</gene>
<dbReference type="PANTHER" id="PTHR43722:SF1">
    <property type="entry name" value="PROLINE IMINOPEPTIDASE"/>
    <property type="match status" value="1"/>
</dbReference>
<evidence type="ECO:0000256" key="1">
    <source>
        <dbReference type="ARBA" id="ARBA00001585"/>
    </source>
</evidence>
<dbReference type="SUPFAM" id="SSF53474">
    <property type="entry name" value="alpha/beta-Hydrolases"/>
    <property type="match status" value="1"/>
</dbReference>